<evidence type="ECO:0000313" key="1">
    <source>
        <dbReference type="EMBL" id="ETR65387.1"/>
    </source>
</evidence>
<dbReference type="AlphaFoldDB" id="A0A1V1NS33"/>
<reference evidence="2" key="1">
    <citation type="submission" date="2012-11" db="EMBL/GenBank/DDBJ databases">
        <authorList>
            <person name="Lucero-Rivera Y.E."/>
            <person name="Tovar-Ramirez D."/>
        </authorList>
    </citation>
    <scope>NUCLEOTIDE SEQUENCE [LARGE SCALE GENOMIC DNA]</scope>
    <source>
        <strain evidence="2">Araruama</strain>
    </source>
</reference>
<accession>A0A1V1NS33</accession>
<name>A0A1V1NS33_9BACT</name>
<comment type="caution">
    <text evidence="1">The sequence shown here is derived from an EMBL/GenBank/DDBJ whole genome shotgun (WGS) entry which is preliminary data.</text>
</comment>
<proteinExistence type="predicted"/>
<dbReference type="Gene3D" id="3.30.420.40">
    <property type="match status" value="1"/>
</dbReference>
<gene>
    <name evidence="1" type="ORF">OMM_14334</name>
</gene>
<evidence type="ECO:0000313" key="2">
    <source>
        <dbReference type="Proteomes" id="UP000189670"/>
    </source>
</evidence>
<organism evidence="1 2">
    <name type="scientific">Candidatus Magnetoglobus multicellularis str. Araruama</name>
    <dbReference type="NCBI Taxonomy" id="890399"/>
    <lineage>
        <taxon>Bacteria</taxon>
        <taxon>Pseudomonadati</taxon>
        <taxon>Thermodesulfobacteriota</taxon>
        <taxon>Desulfobacteria</taxon>
        <taxon>Desulfobacterales</taxon>
        <taxon>Desulfobacteraceae</taxon>
        <taxon>Candidatus Magnetoglobus</taxon>
    </lineage>
</organism>
<dbReference type="SUPFAM" id="SSF53067">
    <property type="entry name" value="Actin-like ATPase domain"/>
    <property type="match status" value="1"/>
</dbReference>
<dbReference type="Proteomes" id="UP000189670">
    <property type="component" value="Unassembled WGS sequence"/>
</dbReference>
<protein>
    <submittedName>
        <fullName evidence="1">Uncharacterized protein</fullName>
    </submittedName>
</protein>
<sequence>MKYYAIDFGNSNTNIALLETIETTRKEPISLSHDTIGFHYNPDCPKFLIPSCIFIDGNHKLIGNEAKQYESDPNKKNNYHSNLKNKLKHSNQSEINEIIDICGDFFQKLFEQLKLSFNVNDRIVFTIPAFQDSEERDLYLNNFKKVLEKSDLQLFKIGQTIGDCLL</sequence>
<dbReference type="InterPro" id="IPR043129">
    <property type="entry name" value="ATPase_NBD"/>
</dbReference>
<dbReference type="EMBL" id="ATBP01002876">
    <property type="protein sequence ID" value="ETR65387.1"/>
    <property type="molecule type" value="Genomic_DNA"/>
</dbReference>